<accession>A0ABQ9WE69</accession>
<dbReference type="EMBL" id="JASSZA010000001">
    <property type="protein sequence ID" value="KAK2119926.1"/>
    <property type="molecule type" value="Genomic_DNA"/>
</dbReference>
<feature type="region of interest" description="Disordered" evidence="1">
    <location>
        <begin position="1"/>
        <end position="43"/>
    </location>
</feature>
<organism evidence="2 3">
    <name type="scientific">Saguinus oedipus</name>
    <name type="common">Cotton-top tamarin</name>
    <name type="synonym">Oedipomidas oedipus</name>
    <dbReference type="NCBI Taxonomy" id="9490"/>
    <lineage>
        <taxon>Eukaryota</taxon>
        <taxon>Metazoa</taxon>
        <taxon>Chordata</taxon>
        <taxon>Craniata</taxon>
        <taxon>Vertebrata</taxon>
        <taxon>Euteleostomi</taxon>
        <taxon>Mammalia</taxon>
        <taxon>Eutheria</taxon>
        <taxon>Euarchontoglires</taxon>
        <taxon>Primates</taxon>
        <taxon>Haplorrhini</taxon>
        <taxon>Platyrrhini</taxon>
        <taxon>Cebidae</taxon>
        <taxon>Callitrichinae</taxon>
        <taxon>Saguinus</taxon>
    </lineage>
</organism>
<evidence type="ECO:0000256" key="1">
    <source>
        <dbReference type="SAM" id="MobiDB-lite"/>
    </source>
</evidence>
<evidence type="ECO:0000313" key="2">
    <source>
        <dbReference type="EMBL" id="KAK2119926.1"/>
    </source>
</evidence>
<feature type="compositionally biased region" description="Polar residues" evidence="1">
    <location>
        <begin position="15"/>
        <end position="29"/>
    </location>
</feature>
<protein>
    <submittedName>
        <fullName evidence="2">Uncharacterized protein</fullName>
    </submittedName>
</protein>
<reference evidence="2 3" key="1">
    <citation type="submission" date="2023-05" db="EMBL/GenBank/DDBJ databases">
        <title>B98-5 Cell Line De Novo Hybrid Assembly: An Optical Mapping Approach.</title>
        <authorList>
            <person name="Kananen K."/>
            <person name="Auerbach J.A."/>
            <person name="Kautto E."/>
            <person name="Blachly J.S."/>
        </authorList>
    </citation>
    <scope>NUCLEOTIDE SEQUENCE [LARGE SCALE GENOMIC DNA]</scope>
    <source>
        <strain evidence="2">B95-8</strain>
        <tissue evidence="2">Cell line</tissue>
    </source>
</reference>
<dbReference type="Proteomes" id="UP001266305">
    <property type="component" value="Unassembled WGS sequence"/>
</dbReference>
<gene>
    <name evidence="2" type="ORF">P7K49_001312</name>
</gene>
<sequence>MVHLKEQLASEWKAVQQNQKQSNSKTVAQGSAHWVSKISQPNGDMTGAHVLCAQVEANVNNPNLEEPWGPEPQSPSKSNDPAYISMLAGKREDPEATKEARDHGEGDAGFGLSSTREERCPAENQRPGGMLPNKTPRVSWRWSRSFHLVDPCQHCLQHHPQLKLPQLPTGVPGGKESENDLQNHQTKIYAIFELARIPENA</sequence>
<feature type="compositionally biased region" description="Basic and acidic residues" evidence="1">
    <location>
        <begin position="89"/>
        <end position="106"/>
    </location>
</feature>
<evidence type="ECO:0000313" key="3">
    <source>
        <dbReference type="Proteomes" id="UP001266305"/>
    </source>
</evidence>
<proteinExistence type="predicted"/>
<comment type="caution">
    <text evidence="2">The sequence shown here is derived from an EMBL/GenBank/DDBJ whole genome shotgun (WGS) entry which is preliminary data.</text>
</comment>
<feature type="region of interest" description="Disordered" evidence="1">
    <location>
        <begin position="61"/>
        <end position="136"/>
    </location>
</feature>
<name>A0ABQ9WE69_SAGOE</name>
<keyword evidence="3" id="KW-1185">Reference proteome</keyword>